<dbReference type="SUPFAM" id="SSF55282">
    <property type="entry name" value="RL5-like"/>
    <property type="match status" value="1"/>
</dbReference>
<dbReference type="PATRIC" id="fig|1604004.4.peg.2217"/>
<name>A0A0F7PH50_9EURY</name>
<dbReference type="HOGENOM" id="CLU_134829_0_0_2"/>
<evidence type="ECO:0000313" key="3">
    <source>
        <dbReference type="EMBL" id="ALG83025.1"/>
    </source>
</evidence>
<dbReference type="Proteomes" id="UP000060390">
    <property type="component" value="Chromosome"/>
</dbReference>
<reference evidence="4" key="2">
    <citation type="submission" date="2015-05" db="EMBL/GenBank/DDBJ databases">
        <title>Complete genome sequence of Halanaeroarchaeum sulfurireducens type strain M27-SA2, a sulfate-reducer haloarchaeon from marine anoxic lake Medee.</title>
        <authorList>
            <person name="Messina E."/>
            <person name="Kublanov I.V."/>
            <person name="Toshchakov S."/>
            <person name="Arcadi E."/>
            <person name="La Spada G."/>
            <person name="La Cono V."/>
            <person name="Yakimov M.M."/>
        </authorList>
    </citation>
    <scope>NUCLEOTIDE SEQUENCE [LARGE SCALE GENOMIC DNA]</scope>
    <source>
        <strain evidence="4">M27-SA2</strain>
    </source>
</reference>
<accession>A0A0F7PH50</accession>
<comment type="similarity">
    <text evidence="1">Belongs to the UPF0201 family.</text>
</comment>
<evidence type="ECO:0000313" key="4">
    <source>
        <dbReference type="Proteomes" id="UP000060390"/>
    </source>
</evidence>
<reference evidence="3 4" key="3">
    <citation type="journal article" date="2016" name="Stand. Genomic Sci.">
        <title>Complete genome sequence of 'Halanaeroarchaeum sulfurireducens' M27-SA2, a sulfur-reducing and acetate-oxidizing haloarchaeon from the deep-sea hypersaline anoxic lake Medee.</title>
        <authorList>
            <person name="Messina E."/>
            <person name="Sorokin D.Y."/>
            <person name="Kublanov I.V."/>
            <person name="Toshchakov S."/>
            <person name="Lopatina A."/>
            <person name="Arcadi E."/>
            <person name="Smedile F."/>
            <person name="La Spada G."/>
            <person name="La Cono V."/>
            <person name="Yakimov M.M."/>
        </authorList>
    </citation>
    <scope>NUCLEOTIDE SEQUENCE [LARGE SCALE GENOMIC DNA]</scope>
    <source>
        <strain evidence="3 4">M27-SA2</strain>
    </source>
</reference>
<dbReference type="Proteomes" id="UP000069906">
    <property type="component" value="Chromosome"/>
</dbReference>
<dbReference type="HAMAP" id="MF_01112">
    <property type="entry name" value="UPF0201"/>
    <property type="match status" value="1"/>
</dbReference>
<dbReference type="AlphaFoldDB" id="A0A0F7PH50"/>
<dbReference type="EMBL" id="CP011564">
    <property type="protein sequence ID" value="ALG83025.1"/>
    <property type="molecule type" value="Genomic_DNA"/>
</dbReference>
<dbReference type="EMBL" id="CP008874">
    <property type="protein sequence ID" value="AKH98583.1"/>
    <property type="molecule type" value="Genomic_DNA"/>
</dbReference>
<evidence type="ECO:0000313" key="2">
    <source>
        <dbReference type="EMBL" id="AKH98583.1"/>
    </source>
</evidence>
<dbReference type="KEGG" id="hsf:HLASA_2155"/>
<sequence>MTAYQADVRLEAPINPTEEESRVVETITTLFPESEVATSADRVTATTHDLSHFRKRLFEQRILDTARSEFFANHGPNGFSFELKKQAARNDVVNFAVGSPDELGDVEVAVTVHDPDVESFIDYLAPSTDGGEPPEYPGE</sequence>
<dbReference type="InterPro" id="IPR022803">
    <property type="entry name" value="Ribosomal_uL5_dom_sf"/>
</dbReference>
<dbReference type="STRING" id="1604004.HLASA_2155"/>
<dbReference type="GeneID" id="26011487"/>
<evidence type="ECO:0000256" key="1">
    <source>
        <dbReference type="HAMAP-Rule" id="MF_01112"/>
    </source>
</evidence>
<dbReference type="KEGG" id="hsu:HLASF_2121"/>
<organism evidence="2 5">
    <name type="scientific">Halanaeroarchaeum sulfurireducens</name>
    <dbReference type="NCBI Taxonomy" id="1604004"/>
    <lineage>
        <taxon>Archaea</taxon>
        <taxon>Methanobacteriati</taxon>
        <taxon>Methanobacteriota</taxon>
        <taxon>Stenosarchaea group</taxon>
        <taxon>Halobacteria</taxon>
        <taxon>Halobacteriales</taxon>
        <taxon>Halobacteriaceae</taxon>
        <taxon>Halanaeroarchaeum</taxon>
    </lineage>
</organism>
<proteinExistence type="inferred from homology"/>
<dbReference type="InterPro" id="IPR002739">
    <property type="entry name" value="PAB1135-like"/>
</dbReference>
<keyword evidence="5" id="KW-1185">Reference proteome</keyword>
<dbReference type="OrthoDB" id="7819at2157"/>
<dbReference type="Gene3D" id="3.30.1440.10">
    <property type="match status" value="1"/>
</dbReference>
<protein>
    <recommendedName>
        <fullName evidence="1">UPF0201 protein HLASA_2155</fullName>
    </recommendedName>
</protein>
<evidence type="ECO:0000313" key="5">
    <source>
        <dbReference type="Proteomes" id="UP000069906"/>
    </source>
</evidence>
<reference evidence="2 5" key="1">
    <citation type="journal article" date="2015" name="ISME J.">
        <title>Elemental sulfur and acetate can support life of a novel strictly anaerobic haloarchaeon.</title>
        <authorList>
            <person name="Sorokin D.Y."/>
            <person name="Kublanov I.V."/>
            <person name="Gavrilov S.N."/>
            <person name="Rojo D."/>
            <person name="Roman P."/>
            <person name="Golyshin P.N."/>
            <person name="Slepak V.Z."/>
            <person name="Smedile F."/>
            <person name="Ferrer M."/>
            <person name="Messina E."/>
            <person name="La Cono V."/>
            <person name="Yakimov M.M."/>
        </authorList>
    </citation>
    <scope>NUCLEOTIDE SEQUENCE [LARGE SCALE GENOMIC DNA]</scope>
    <source>
        <strain evidence="2 5">HSR2</strain>
    </source>
</reference>
<dbReference type="RefSeq" id="WP_050049234.1">
    <property type="nucleotide sequence ID" value="NZ_CP008874.1"/>
</dbReference>
<gene>
    <name evidence="3" type="ORF">HLASA_2155</name>
    <name evidence="2" type="ORF">HLASF_2121</name>
</gene>
<dbReference type="PANTHER" id="PTHR39652:SF1">
    <property type="entry name" value="UPF0201 PROTEIN TK1335"/>
    <property type="match status" value="1"/>
</dbReference>
<dbReference type="PANTHER" id="PTHR39652">
    <property type="entry name" value="UPF0201 PROTEIN TK1335"/>
    <property type="match status" value="1"/>
</dbReference>